<feature type="region of interest" description="Disordered" evidence="6">
    <location>
        <begin position="430"/>
        <end position="962"/>
    </location>
</feature>
<name>A0A5C2SD50_9APHY</name>
<feature type="compositionally biased region" description="Basic residues" evidence="6">
    <location>
        <begin position="556"/>
        <end position="569"/>
    </location>
</feature>
<evidence type="ECO:0000256" key="6">
    <source>
        <dbReference type="SAM" id="MobiDB-lite"/>
    </source>
</evidence>
<feature type="compositionally biased region" description="Basic residues" evidence="6">
    <location>
        <begin position="579"/>
        <end position="600"/>
    </location>
</feature>
<sequence length="962" mass="103513">MDVDAPPAVLMSPVAVAATSIMAGASLLQPASPSSSTPSTPSGSRASSRFPSAEPEQEQDVPSEPEAEPEPERRATSARGGRRTRKGRTRAPRRSRVAAAVDAEVEGDVENPEFEGEGADVDDDVATPDVDLDSDMQPAHRAEALDVLAAIELKFALLRERLYVEKMDSLAWEEGLIADGTHPELLHLHAELSNRRDKRVELATRRRDYEVENVRKRRRLDEAGAWSTWKNDRDELQTTMIAETNGKKRRLERERKLIERPPPTRRFPMPLHEVPPAPTLREIVRNSPFGLPDSAPTLRKRSRKKELASQVPLAYPTLEPLSRHEIIQDLEMFWQHHRNAPIGYNPHSHMPGLMNAVLGGGMPHGMDPYAMGMPIMDGPGPARFIQPHIPQQAMVQNFGPPPRLPHHHSAPPGALPHLSHAQQVQLEQEMQAGMRQPGIPPHPSFAPGPGPGTLMRRSISPVPLSNGAGPSSVPTTLGGGPVPSGFSGPKPNGWSGPPANAKESKRMNGEADARERERIAEAMAQRERADRERAQRDLDREREREAERAYHMSHTQPRHSAHQHAHQHAVHGPAPGQAAHHHVPHNHQHHHHHVHHHHHPPPPQGFNGPGSNAHAPPMAGLPPGSNQGLPNPSLSPHSMRDFEQRRPRSGAPTEVIELSAPTQKQTASPGMSVFWQGSDEPGIPADHLRERERDRERERAAGPLGPPQPGPNERLMTPFTMGPSQTLQRSLPGSPRNPLSAGPSNPPPSVPSSRRGSWSMAPEDARPSSASHRPPESSHPMAGSSGSQRAPATRLPQPPSTSSYHSPFGSPPRNGRALPPASPSATPFSGPLRSPVRGGQQGRVPIGGPGPLSPPPSLPLSPRAMGSTGSKLLRMPSPPLTRAPLTKLSGFPIPESGNIAPIMSTTSGPMPPASLAASSLLSPLPGLPAPGAPPGRTSNGPLAEKAPQLPAAKSVPVSVDGS</sequence>
<dbReference type="EMBL" id="ML122261">
    <property type="protein sequence ID" value="RPD61712.1"/>
    <property type="molecule type" value="Genomic_DNA"/>
</dbReference>
<keyword evidence="3" id="KW-0805">Transcription regulation</keyword>
<dbReference type="GO" id="GO:0005654">
    <property type="term" value="C:nucleoplasm"/>
    <property type="evidence" value="ECO:0007669"/>
    <property type="project" value="UniProtKB-ARBA"/>
</dbReference>
<dbReference type="OrthoDB" id="20886at2759"/>
<dbReference type="PANTHER" id="PTHR21964">
    <property type="entry name" value="BREAST CANCER METASTASIS-SUPPRESSOR 1"/>
    <property type="match status" value="1"/>
</dbReference>
<feature type="compositionally biased region" description="Polar residues" evidence="6">
    <location>
        <begin position="624"/>
        <end position="636"/>
    </location>
</feature>
<feature type="compositionally biased region" description="Polar residues" evidence="6">
    <location>
        <begin position="660"/>
        <end position="669"/>
    </location>
</feature>
<evidence type="ECO:0000256" key="2">
    <source>
        <dbReference type="ARBA" id="ARBA00022491"/>
    </source>
</evidence>
<feature type="compositionally biased region" description="Acidic residues" evidence="6">
    <location>
        <begin position="103"/>
        <end position="123"/>
    </location>
</feature>
<feature type="region of interest" description="Disordered" evidence="6">
    <location>
        <begin position="396"/>
        <end position="416"/>
    </location>
</feature>
<feature type="region of interest" description="Disordered" evidence="6">
    <location>
        <begin position="285"/>
        <end position="304"/>
    </location>
</feature>
<feature type="region of interest" description="Disordered" evidence="6">
    <location>
        <begin position="28"/>
        <end position="123"/>
    </location>
</feature>
<proteinExistence type="predicted"/>
<keyword evidence="5" id="KW-0539">Nucleus</keyword>
<evidence type="ECO:0000256" key="1">
    <source>
        <dbReference type="ARBA" id="ARBA00004123"/>
    </source>
</evidence>
<feature type="compositionally biased region" description="Acidic residues" evidence="6">
    <location>
        <begin position="55"/>
        <end position="69"/>
    </location>
</feature>
<protein>
    <recommendedName>
        <fullName evidence="9">Sds3-like-domain-containing protein</fullName>
    </recommendedName>
</protein>
<comment type="subcellular location">
    <subcellularLocation>
        <location evidence="1">Nucleus</location>
    </subcellularLocation>
</comment>
<feature type="compositionally biased region" description="Basic and acidic residues" evidence="6">
    <location>
        <begin position="686"/>
        <end position="700"/>
    </location>
</feature>
<keyword evidence="2" id="KW-0678">Repressor</keyword>
<evidence type="ECO:0000256" key="4">
    <source>
        <dbReference type="ARBA" id="ARBA00023163"/>
    </source>
</evidence>
<feature type="compositionally biased region" description="Gly residues" evidence="6">
    <location>
        <begin position="839"/>
        <end position="850"/>
    </location>
</feature>
<gene>
    <name evidence="7" type="ORF">L227DRAFT_58763</name>
</gene>
<feature type="compositionally biased region" description="Basic and acidic residues" evidence="6">
    <location>
        <begin position="502"/>
        <end position="550"/>
    </location>
</feature>
<evidence type="ECO:0008006" key="9">
    <source>
        <dbReference type="Google" id="ProtNLM"/>
    </source>
</evidence>
<feature type="compositionally biased region" description="Low complexity" evidence="6">
    <location>
        <begin position="913"/>
        <end position="924"/>
    </location>
</feature>
<reference evidence="7" key="1">
    <citation type="journal article" date="2018" name="Genome Biol. Evol.">
        <title>Genomics and development of Lentinus tigrinus, a white-rot wood-decaying mushroom with dimorphic fruiting bodies.</title>
        <authorList>
            <person name="Wu B."/>
            <person name="Xu Z."/>
            <person name="Knudson A."/>
            <person name="Carlson A."/>
            <person name="Chen N."/>
            <person name="Kovaka S."/>
            <person name="LaButti K."/>
            <person name="Lipzen A."/>
            <person name="Pennachio C."/>
            <person name="Riley R."/>
            <person name="Schakwitz W."/>
            <person name="Umezawa K."/>
            <person name="Ohm R.A."/>
            <person name="Grigoriev I.V."/>
            <person name="Nagy L.G."/>
            <person name="Gibbons J."/>
            <person name="Hibbett D."/>
        </authorList>
    </citation>
    <scope>NUCLEOTIDE SEQUENCE [LARGE SCALE GENOMIC DNA]</scope>
    <source>
        <strain evidence="7">ALCF2SS1-6</strain>
    </source>
</reference>
<dbReference type="STRING" id="1328759.A0A5C2SD50"/>
<evidence type="ECO:0000313" key="7">
    <source>
        <dbReference type="EMBL" id="RPD61712.1"/>
    </source>
</evidence>
<dbReference type="InterPro" id="IPR013907">
    <property type="entry name" value="Sds3"/>
</dbReference>
<keyword evidence="4" id="KW-0804">Transcription</keyword>
<feature type="compositionally biased region" description="Pro residues" evidence="6">
    <location>
        <begin position="438"/>
        <end position="450"/>
    </location>
</feature>
<keyword evidence="8" id="KW-1185">Reference proteome</keyword>
<organism evidence="7 8">
    <name type="scientific">Lentinus tigrinus ALCF2SS1-6</name>
    <dbReference type="NCBI Taxonomy" id="1328759"/>
    <lineage>
        <taxon>Eukaryota</taxon>
        <taxon>Fungi</taxon>
        <taxon>Dikarya</taxon>
        <taxon>Basidiomycota</taxon>
        <taxon>Agaricomycotina</taxon>
        <taxon>Agaricomycetes</taxon>
        <taxon>Polyporales</taxon>
        <taxon>Polyporaceae</taxon>
        <taxon>Lentinus</taxon>
    </lineage>
</organism>
<accession>A0A5C2SD50</accession>
<dbReference type="Pfam" id="PF08598">
    <property type="entry name" value="Sds3"/>
    <property type="match status" value="1"/>
</dbReference>
<dbReference type="SMART" id="SM01401">
    <property type="entry name" value="Sds3"/>
    <property type="match status" value="1"/>
</dbReference>
<dbReference type="AlphaFoldDB" id="A0A5C2SD50"/>
<evidence type="ECO:0000256" key="3">
    <source>
        <dbReference type="ARBA" id="ARBA00023015"/>
    </source>
</evidence>
<dbReference type="GO" id="GO:0010468">
    <property type="term" value="P:regulation of gene expression"/>
    <property type="evidence" value="ECO:0007669"/>
    <property type="project" value="UniProtKB-ARBA"/>
</dbReference>
<feature type="compositionally biased region" description="Polar residues" evidence="6">
    <location>
        <begin position="722"/>
        <end position="731"/>
    </location>
</feature>
<feature type="compositionally biased region" description="Basic residues" evidence="6">
    <location>
        <begin position="80"/>
        <end position="96"/>
    </location>
</feature>
<feature type="compositionally biased region" description="Low complexity" evidence="6">
    <location>
        <begin position="28"/>
        <end position="49"/>
    </location>
</feature>
<evidence type="ECO:0000256" key="5">
    <source>
        <dbReference type="ARBA" id="ARBA00023242"/>
    </source>
</evidence>
<evidence type="ECO:0000313" key="8">
    <source>
        <dbReference type="Proteomes" id="UP000313359"/>
    </source>
</evidence>
<dbReference type="Proteomes" id="UP000313359">
    <property type="component" value="Unassembled WGS sequence"/>
</dbReference>